<evidence type="ECO:0000313" key="1">
    <source>
        <dbReference type="EMBL" id="GGR68595.1"/>
    </source>
</evidence>
<sequence length="457" mass="45560">MKRSLTADHTDSPRRATRGWRTPALLLAASLLLASCGGTGAPSTGGVTPGTGGNVTPGALAVSVESVPVAGAFAQSGTLRVSGVSPAGVGAALAAGQAGAQLSVGTPVASGSDTLLPVTLGGAALASGGSVQLTVSAGTRQQTLTVTVLGSAAHPIPAGGAAGAAYFASAARTQGQQVLLRAPASADEASRHSLMRFDAADTTFTPVAFPVTGFETITSHAVSGTDVWAAVRGVSAEGSFLLRRGADGRTQRFLAGTVETLNNLLTLPDGRVAFTAYGQPQVLLLDPVSGAVSRVPTDGAPDSAALGADGLLYFTRRGDAPAVVQLNPASGQSRAFPVGTPGVSVPVHLNAAPDGTLWFTESRTGSLWNLDPVSGKQRSVTLPTGTNARAGEVAVAPDGTVWAADTARGDLLRVRPGDTRAVSIDLPAVTGGGPRALTVAASGTLWFETGGQLGQIR</sequence>
<keyword evidence="2" id="KW-1185">Reference proteome</keyword>
<dbReference type="PANTHER" id="PTHR40274:SF3">
    <property type="entry name" value="VIRGINIAMYCIN B LYASE"/>
    <property type="match status" value="1"/>
</dbReference>
<dbReference type="PANTHER" id="PTHR40274">
    <property type="entry name" value="VIRGINIAMYCIN B LYASE"/>
    <property type="match status" value="1"/>
</dbReference>
<dbReference type="RefSeq" id="WP_189066124.1">
    <property type="nucleotide sequence ID" value="NZ_BMQM01000028.1"/>
</dbReference>
<dbReference type="SUPFAM" id="SSF63829">
    <property type="entry name" value="Calcium-dependent phosphotriesterase"/>
    <property type="match status" value="1"/>
</dbReference>
<dbReference type="Pfam" id="PF24684">
    <property type="entry name" value="Vgb_lyase"/>
    <property type="match status" value="1"/>
</dbReference>
<dbReference type="Gene3D" id="2.130.10.10">
    <property type="entry name" value="YVTN repeat-like/Quinoprotein amine dehydrogenase"/>
    <property type="match status" value="1"/>
</dbReference>
<gene>
    <name evidence="1" type="ORF">GCM10008959_33400</name>
</gene>
<protein>
    <recommendedName>
        <fullName evidence="3">Streptogramin lyase</fullName>
    </recommendedName>
</protein>
<dbReference type="InterPro" id="IPR051344">
    <property type="entry name" value="Vgb"/>
</dbReference>
<accession>A0ABQ2RWB3</accession>
<dbReference type="EMBL" id="BMQM01000028">
    <property type="protein sequence ID" value="GGR68595.1"/>
    <property type="molecule type" value="Genomic_DNA"/>
</dbReference>
<dbReference type="Proteomes" id="UP000634308">
    <property type="component" value="Unassembled WGS sequence"/>
</dbReference>
<comment type="caution">
    <text evidence="1">The sequence shown here is derived from an EMBL/GenBank/DDBJ whole genome shotgun (WGS) entry which is preliminary data.</text>
</comment>
<evidence type="ECO:0000313" key="2">
    <source>
        <dbReference type="Proteomes" id="UP000634308"/>
    </source>
</evidence>
<proteinExistence type="predicted"/>
<evidence type="ECO:0008006" key="3">
    <source>
        <dbReference type="Google" id="ProtNLM"/>
    </source>
</evidence>
<name>A0ABQ2RWB3_9DEIO</name>
<dbReference type="InterPro" id="IPR015943">
    <property type="entry name" value="WD40/YVTN_repeat-like_dom_sf"/>
</dbReference>
<reference evidence="2" key="1">
    <citation type="journal article" date="2019" name="Int. J. Syst. Evol. Microbiol.">
        <title>The Global Catalogue of Microorganisms (GCM) 10K type strain sequencing project: providing services to taxonomists for standard genome sequencing and annotation.</title>
        <authorList>
            <consortium name="The Broad Institute Genomics Platform"/>
            <consortium name="The Broad Institute Genome Sequencing Center for Infectious Disease"/>
            <person name="Wu L."/>
            <person name="Ma J."/>
        </authorList>
    </citation>
    <scope>NUCLEOTIDE SEQUENCE [LARGE SCALE GENOMIC DNA]</scope>
    <source>
        <strain evidence="2">JCM 31404</strain>
    </source>
</reference>
<organism evidence="1 2">
    <name type="scientific">Deinococcus seoulensis</name>
    <dbReference type="NCBI Taxonomy" id="1837379"/>
    <lineage>
        <taxon>Bacteria</taxon>
        <taxon>Thermotogati</taxon>
        <taxon>Deinococcota</taxon>
        <taxon>Deinococci</taxon>
        <taxon>Deinococcales</taxon>
        <taxon>Deinococcaceae</taxon>
        <taxon>Deinococcus</taxon>
    </lineage>
</organism>